<organism evidence="2 3">
    <name type="scientific">Lysinibacillus alkalisoli</name>
    <dbReference type="NCBI Taxonomy" id="1911548"/>
    <lineage>
        <taxon>Bacteria</taxon>
        <taxon>Bacillati</taxon>
        <taxon>Bacillota</taxon>
        <taxon>Bacilli</taxon>
        <taxon>Bacillales</taxon>
        <taxon>Bacillaceae</taxon>
        <taxon>Lysinibacillus</taxon>
    </lineage>
</organism>
<proteinExistence type="predicted"/>
<evidence type="ECO:0008006" key="4">
    <source>
        <dbReference type="Google" id="ProtNLM"/>
    </source>
</evidence>
<feature type="transmembrane region" description="Helical" evidence="1">
    <location>
        <begin position="148"/>
        <end position="167"/>
    </location>
</feature>
<accession>A0A917FYQ8</accession>
<feature type="transmembrane region" description="Helical" evidence="1">
    <location>
        <begin position="68"/>
        <end position="88"/>
    </location>
</feature>
<name>A0A917FYQ8_9BACI</name>
<reference evidence="2" key="1">
    <citation type="journal article" date="2014" name="Int. J. Syst. Evol. Microbiol.">
        <title>Complete genome sequence of Corynebacterium casei LMG S-19264T (=DSM 44701T), isolated from a smear-ripened cheese.</title>
        <authorList>
            <consortium name="US DOE Joint Genome Institute (JGI-PGF)"/>
            <person name="Walter F."/>
            <person name="Albersmeier A."/>
            <person name="Kalinowski J."/>
            <person name="Ruckert C."/>
        </authorList>
    </citation>
    <scope>NUCLEOTIDE SEQUENCE</scope>
    <source>
        <strain evidence="2">CGMCC 1.15760</strain>
    </source>
</reference>
<keyword evidence="1" id="KW-0812">Transmembrane</keyword>
<keyword evidence="1" id="KW-1133">Transmembrane helix</keyword>
<protein>
    <recommendedName>
        <fullName evidence="4">Oligosaccharide repeat unit polymerase</fullName>
    </recommendedName>
</protein>
<evidence type="ECO:0000313" key="3">
    <source>
        <dbReference type="Proteomes" id="UP000616608"/>
    </source>
</evidence>
<keyword evidence="1" id="KW-0472">Membrane</keyword>
<evidence type="ECO:0000313" key="2">
    <source>
        <dbReference type="EMBL" id="GGG14468.1"/>
    </source>
</evidence>
<feature type="transmembrane region" description="Helical" evidence="1">
    <location>
        <begin position="268"/>
        <end position="286"/>
    </location>
</feature>
<comment type="caution">
    <text evidence="2">The sequence shown here is derived from an EMBL/GenBank/DDBJ whole genome shotgun (WGS) entry which is preliminary data.</text>
</comment>
<reference evidence="2" key="2">
    <citation type="submission" date="2020-09" db="EMBL/GenBank/DDBJ databases">
        <authorList>
            <person name="Sun Q."/>
            <person name="Zhou Y."/>
        </authorList>
    </citation>
    <scope>NUCLEOTIDE SEQUENCE</scope>
    <source>
        <strain evidence="2">CGMCC 1.15760</strain>
    </source>
</reference>
<feature type="transmembrane region" description="Helical" evidence="1">
    <location>
        <begin position="36"/>
        <end position="56"/>
    </location>
</feature>
<dbReference type="Proteomes" id="UP000616608">
    <property type="component" value="Unassembled WGS sequence"/>
</dbReference>
<feature type="transmembrane region" description="Helical" evidence="1">
    <location>
        <begin position="7"/>
        <end position="24"/>
    </location>
</feature>
<feature type="transmembrane region" description="Helical" evidence="1">
    <location>
        <begin position="187"/>
        <end position="211"/>
    </location>
</feature>
<dbReference type="EMBL" id="BMJT01000002">
    <property type="protein sequence ID" value="GGG14468.1"/>
    <property type="molecule type" value="Genomic_DNA"/>
</dbReference>
<evidence type="ECO:0000256" key="1">
    <source>
        <dbReference type="SAM" id="Phobius"/>
    </source>
</evidence>
<feature type="transmembrane region" description="Helical" evidence="1">
    <location>
        <begin position="100"/>
        <end position="123"/>
    </location>
</feature>
<feature type="transmembrane region" description="Helical" evidence="1">
    <location>
        <begin position="223"/>
        <end position="240"/>
    </location>
</feature>
<keyword evidence="3" id="KW-1185">Reference proteome</keyword>
<sequence length="469" mass="54591">MKMVAQLIINAVMLGMTIYITIYVNQNVLFAGYEWLFLLPLLYYFAFSFILLPLLFYRFNTFIMSFTFVAFLRYTLLPYLIVASGWYVGRSPVDPLPQSFTYAITIMMWELLITTLTIALCFYPKKTIKVPHVSVAKNRILLPPQKQFYWFYLVLCGVVVVLMPSSLRTFAFIMPHANMLDIGEGGFVVSVVQFMLIAGKSILFLLLLSNVYQKYQKTNQTRWVVWSFIIVLLHICLLFGDNRSDFLISAIASLYLFYRLFQRRALPYIMSTIALLFFIFINITTYRNTVSITRGGDRLVDLTDMLQIYAGGPYNVALASELPHYFPDAATWGNLLYDLGRPVMGLNVLFKQMEGFEFSNYLYNYRIYFSDHVAQIIPMIGQGNYYFGFVFAPLLHVGFICFALYLYRVMQRQQRIELVFFLTIPITRLGFMMGQNAGILLNDISFTLLLTMFIYYINNKVVWRKENKS</sequence>
<dbReference type="AlphaFoldDB" id="A0A917FYQ8"/>
<feature type="transmembrane region" description="Helical" evidence="1">
    <location>
        <begin position="439"/>
        <end position="458"/>
    </location>
</feature>
<dbReference type="RefSeq" id="WP_188613532.1">
    <property type="nucleotide sequence ID" value="NZ_BMJT01000002.1"/>
</dbReference>
<gene>
    <name evidence="2" type="ORF">GCM10007425_05930</name>
</gene>
<feature type="transmembrane region" description="Helical" evidence="1">
    <location>
        <begin position="385"/>
        <end position="407"/>
    </location>
</feature>